<dbReference type="Proteomes" id="UP000018719">
    <property type="component" value="Unassembled WGS sequence"/>
</dbReference>
<sequence>MIRIRPLGLRKGLSRTARSIQLKFVNLSRFRTAKIVFFLLIFCFTFPSPAQEETLPNFTEQDPLPQRATKEKPRIFRHNRLTYQEKPYKAPSSIPSDFVPRESKLLFSTELKSERIFETRESAIILNHSLSKERLEIYYETVFSYLNFKVLQNQKSPEKSVYLVEGMNRKTVAVSISPDGTGSLVKLFYRKSGGF</sequence>
<evidence type="ECO:0000313" key="2">
    <source>
        <dbReference type="Proteomes" id="UP000018719"/>
    </source>
</evidence>
<name>V6HE98_9LEPT</name>
<accession>V6HE98</accession>
<dbReference type="STRING" id="1049790.LEP1GSC047_3883"/>
<dbReference type="AlphaFoldDB" id="V6HE98"/>
<comment type="caution">
    <text evidence="1">The sequence shown here is derived from an EMBL/GenBank/DDBJ whole genome shotgun (WGS) entry which is preliminary data.</text>
</comment>
<proteinExistence type="predicted"/>
<gene>
    <name evidence="1" type="ORF">LEP1GSC047_3883</name>
</gene>
<organism evidence="1 2">
    <name type="scientific">Leptospira inadai serovar Lyme str. 10</name>
    <dbReference type="NCBI Taxonomy" id="1049790"/>
    <lineage>
        <taxon>Bacteria</taxon>
        <taxon>Pseudomonadati</taxon>
        <taxon>Spirochaetota</taxon>
        <taxon>Spirochaetia</taxon>
        <taxon>Leptospirales</taxon>
        <taxon>Leptospiraceae</taxon>
        <taxon>Leptospira</taxon>
    </lineage>
</organism>
<protein>
    <submittedName>
        <fullName evidence="1">Uncharacterized protein</fullName>
    </submittedName>
</protein>
<reference evidence="1 2" key="1">
    <citation type="submission" date="2013-05" db="EMBL/GenBank/DDBJ databases">
        <authorList>
            <person name="Harkins D.M."/>
            <person name="Durkin A.S."/>
            <person name="Brinkac L.M."/>
            <person name="Haft D.H."/>
            <person name="Selengut J.D."/>
            <person name="Sanka R."/>
            <person name="DePew J."/>
            <person name="Purushe J."/>
            <person name="Hartskeerl R.A."/>
            <person name="Ahmed A."/>
            <person name="van der Linden H."/>
            <person name="Goris M.G.A."/>
            <person name="Vinetz J.M."/>
            <person name="Sutton G.G."/>
            <person name="Nierman W.C."/>
            <person name="Fouts D.E."/>
        </authorList>
    </citation>
    <scope>NUCLEOTIDE SEQUENCE [LARGE SCALE GENOMIC DNA]</scope>
    <source>
        <strain evidence="1 2">10</strain>
    </source>
</reference>
<dbReference type="EMBL" id="AHMM02000015">
    <property type="protein sequence ID" value="EQA37608.1"/>
    <property type="molecule type" value="Genomic_DNA"/>
</dbReference>
<evidence type="ECO:0000313" key="1">
    <source>
        <dbReference type="EMBL" id="EQA37608.1"/>
    </source>
</evidence>